<keyword evidence="1" id="KW-0472">Membrane</keyword>
<comment type="caution">
    <text evidence="2">The sequence shown here is derived from an EMBL/GenBank/DDBJ whole genome shotgun (WGS) entry which is preliminary data.</text>
</comment>
<feature type="transmembrane region" description="Helical" evidence="1">
    <location>
        <begin position="179"/>
        <end position="212"/>
    </location>
</feature>
<feature type="transmembrane region" description="Helical" evidence="1">
    <location>
        <begin position="349"/>
        <end position="372"/>
    </location>
</feature>
<evidence type="ECO:0000313" key="3">
    <source>
        <dbReference type="Proteomes" id="UP001163731"/>
    </source>
</evidence>
<dbReference type="Proteomes" id="UP001163731">
    <property type="component" value="Unassembled WGS sequence"/>
</dbReference>
<evidence type="ECO:0008006" key="4">
    <source>
        <dbReference type="Google" id="ProtNLM"/>
    </source>
</evidence>
<evidence type="ECO:0000256" key="1">
    <source>
        <dbReference type="SAM" id="Phobius"/>
    </source>
</evidence>
<organism evidence="2 3">
    <name type="scientific">Chryseobacterium kimseyorum</name>
    <dbReference type="NCBI Taxonomy" id="2984028"/>
    <lineage>
        <taxon>Bacteria</taxon>
        <taxon>Pseudomonadati</taxon>
        <taxon>Bacteroidota</taxon>
        <taxon>Flavobacteriia</taxon>
        <taxon>Flavobacteriales</taxon>
        <taxon>Weeksellaceae</taxon>
        <taxon>Chryseobacterium group</taxon>
        <taxon>Chryseobacterium</taxon>
    </lineage>
</organism>
<feature type="transmembrane region" description="Helical" evidence="1">
    <location>
        <begin position="261"/>
        <end position="280"/>
    </location>
</feature>
<name>A0ABT3HW96_9FLAO</name>
<feature type="transmembrane region" description="Helical" evidence="1">
    <location>
        <begin position="72"/>
        <end position="92"/>
    </location>
</feature>
<protein>
    <recommendedName>
        <fullName evidence="4">Glycosyltransferase RgtA/B/C/D-like domain-containing protein</fullName>
    </recommendedName>
</protein>
<keyword evidence="1" id="KW-0812">Transmembrane</keyword>
<feature type="transmembrane region" description="Helical" evidence="1">
    <location>
        <begin position="325"/>
        <end position="343"/>
    </location>
</feature>
<gene>
    <name evidence="2" type="ORF">OMO38_05970</name>
</gene>
<reference evidence="2" key="1">
    <citation type="submission" date="2022-10" db="EMBL/GenBank/DDBJ databases">
        <title>Chryseobacterium babae sp. nov. isolated from the gut of the beetle Oryctes rhinoceros, and Chryseobacterium kimseyorum sp. nov., isolated from a stick insect rearing cage.</title>
        <authorList>
            <person name="Shelomi M."/>
            <person name="Han C.-J."/>
            <person name="Chen W.-M."/>
            <person name="Chen H.-K."/>
            <person name="Liaw S.-J."/>
            <person name="Muhle E."/>
            <person name="Clermont D."/>
        </authorList>
    </citation>
    <scope>NUCLEOTIDE SEQUENCE</scope>
    <source>
        <strain evidence="2">09-1422</strain>
    </source>
</reference>
<feature type="transmembrane region" description="Helical" evidence="1">
    <location>
        <begin position="224"/>
        <end position="249"/>
    </location>
</feature>
<dbReference type="RefSeq" id="WP_264749299.1">
    <property type="nucleotide sequence ID" value="NZ_JAPDHW010000003.1"/>
</dbReference>
<proteinExistence type="predicted"/>
<dbReference type="EMBL" id="JAPDHW010000003">
    <property type="protein sequence ID" value="MCW3168067.1"/>
    <property type="molecule type" value="Genomic_DNA"/>
</dbReference>
<keyword evidence="1" id="KW-1133">Transmembrane helix</keyword>
<feature type="transmembrane region" description="Helical" evidence="1">
    <location>
        <begin position="41"/>
        <end position="60"/>
    </location>
</feature>
<accession>A0ABT3HW96</accession>
<feature type="transmembrane region" description="Helical" evidence="1">
    <location>
        <begin position="142"/>
        <end position="167"/>
    </location>
</feature>
<feature type="transmembrane region" description="Helical" evidence="1">
    <location>
        <begin position="300"/>
        <end position="318"/>
    </location>
</feature>
<evidence type="ECO:0000313" key="2">
    <source>
        <dbReference type="EMBL" id="MCW3168067.1"/>
    </source>
</evidence>
<feature type="transmembrane region" description="Helical" evidence="1">
    <location>
        <begin position="16"/>
        <end position="35"/>
    </location>
</feature>
<keyword evidence="3" id="KW-1185">Reference proteome</keyword>
<sequence length="384" mass="44488">MMKLLNFTLENKAMKFIMLFIYFSINLLFLIKYGIRQDKIPLPILIAVFLIFHAVIYKAGNLSRVEIRIKKNYSYIYIMIMVIVFIIFSHLIDSPYKVNIDRWQTIEYCLKDWMHGTFFYDKPNFIGQMPSYLPGQLLIASFFYFLGNVGYLQVAAFIIFTLSLLYIFRNRNVQIVGIFLISIALSFVYDVICKSDFISSFIFIAAFIIFWHKKFQTDYFAKPFLLGIILGILCLTRSLVIIPLILFLLKPFIKTKTKNKVILLAGFSLSFSILAATVVLPVKNIDYLLQYNPLKTQGQGNVWVMCFFIAVTVFISGYMRNVRQVFFCSAILYFLLISCFLIESSLSGISYNFLGITYMAAALPFSIVGYCFSISDHKEDYQIL</sequence>